<evidence type="ECO:0000313" key="2">
    <source>
        <dbReference type="EMBL" id="MBL0403987.1"/>
    </source>
</evidence>
<keyword evidence="3" id="KW-1185">Reference proteome</keyword>
<dbReference type="Gene3D" id="3.40.630.30">
    <property type="match status" value="1"/>
</dbReference>
<dbReference type="AlphaFoldDB" id="A0A936Z7W2"/>
<protein>
    <submittedName>
        <fullName evidence="2">GNAT family N-acetyltransferase</fullName>
    </submittedName>
</protein>
<reference evidence="2" key="1">
    <citation type="submission" date="2021-01" db="EMBL/GenBank/DDBJ databases">
        <title>Microvirga sp.</title>
        <authorList>
            <person name="Kim M.K."/>
        </authorList>
    </citation>
    <scope>NUCLEOTIDE SEQUENCE</scope>
    <source>
        <strain evidence="2">5420S-16</strain>
    </source>
</reference>
<organism evidence="2 3">
    <name type="scientific">Microvirga aerilata</name>
    <dbReference type="NCBI Taxonomy" id="670292"/>
    <lineage>
        <taxon>Bacteria</taxon>
        <taxon>Pseudomonadati</taxon>
        <taxon>Pseudomonadota</taxon>
        <taxon>Alphaproteobacteria</taxon>
        <taxon>Hyphomicrobiales</taxon>
        <taxon>Methylobacteriaceae</taxon>
        <taxon>Microvirga</taxon>
    </lineage>
</organism>
<dbReference type="InterPro" id="IPR000182">
    <property type="entry name" value="GNAT_dom"/>
</dbReference>
<dbReference type="PANTHER" id="PTHR43610:SF1">
    <property type="entry name" value="N-ACETYLTRANSFERASE DOMAIN-CONTAINING PROTEIN"/>
    <property type="match status" value="1"/>
</dbReference>
<comment type="caution">
    <text evidence="2">The sequence shown here is derived from an EMBL/GenBank/DDBJ whole genome shotgun (WGS) entry which is preliminary data.</text>
</comment>
<sequence length="180" mass="20419">MVDRQPVLVGESLVLRPMRSDDFDELYAVANDPLLWAQHPEPTRWQKQAFERYFNEMVVSGGALVVIDQATTRLIGASRFQITYENDLEIGWSFLGRAYWGGPTNAEMKHLMIDHAFGTIDSVIFRIGANNARSRRAVEKLGALLEATFESARGPAVTYRLRRGDWVGRHDSMTFVTVDK</sequence>
<dbReference type="PROSITE" id="PS51186">
    <property type="entry name" value="GNAT"/>
    <property type="match status" value="1"/>
</dbReference>
<evidence type="ECO:0000259" key="1">
    <source>
        <dbReference type="PROSITE" id="PS51186"/>
    </source>
</evidence>
<dbReference type="RefSeq" id="WP_202058049.1">
    <property type="nucleotide sequence ID" value="NZ_JAEQMY010000009.1"/>
</dbReference>
<gene>
    <name evidence="2" type="ORF">JKG68_08435</name>
</gene>
<dbReference type="Pfam" id="PF13302">
    <property type="entry name" value="Acetyltransf_3"/>
    <property type="match status" value="1"/>
</dbReference>
<evidence type="ECO:0000313" key="3">
    <source>
        <dbReference type="Proteomes" id="UP000605848"/>
    </source>
</evidence>
<dbReference type="Proteomes" id="UP000605848">
    <property type="component" value="Unassembled WGS sequence"/>
</dbReference>
<dbReference type="EMBL" id="JAEQMY010000009">
    <property type="protein sequence ID" value="MBL0403987.1"/>
    <property type="molecule type" value="Genomic_DNA"/>
</dbReference>
<dbReference type="SUPFAM" id="SSF55729">
    <property type="entry name" value="Acyl-CoA N-acyltransferases (Nat)"/>
    <property type="match status" value="1"/>
</dbReference>
<name>A0A936Z7W2_9HYPH</name>
<proteinExistence type="predicted"/>
<dbReference type="PANTHER" id="PTHR43610">
    <property type="entry name" value="BLL6696 PROTEIN"/>
    <property type="match status" value="1"/>
</dbReference>
<dbReference type="InterPro" id="IPR016181">
    <property type="entry name" value="Acyl_CoA_acyltransferase"/>
</dbReference>
<feature type="domain" description="N-acetyltransferase" evidence="1">
    <location>
        <begin position="13"/>
        <end position="164"/>
    </location>
</feature>
<accession>A0A936Z7W2</accession>
<dbReference type="GO" id="GO:0016747">
    <property type="term" value="F:acyltransferase activity, transferring groups other than amino-acyl groups"/>
    <property type="evidence" value="ECO:0007669"/>
    <property type="project" value="InterPro"/>
</dbReference>